<evidence type="ECO:0000313" key="3">
    <source>
        <dbReference type="Proteomes" id="UP000248423"/>
    </source>
</evidence>
<dbReference type="EMBL" id="KZ826320">
    <property type="protein sequence ID" value="PYI10855.1"/>
    <property type="molecule type" value="Genomic_DNA"/>
</dbReference>
<reference evidence="2 3" key="1">
    <citation type="submission" date="2018-02" db="EMBL/GenBank/DDBJ databases">
        <title>The genomes of Aspergillus section Nigri reveals drivers in fungal speciation.</title>
        <authorList>
            <consortium name="DOE Joint Genome Institute"/>
            <person name="Vesth T.C."/>
            <person name="Nybo J."/>
            <person name="Theobald S."/>
            <person name="Brandl J."/>
            <person name="Frisvad J.C."/>
            <person name="Nielsen K.F."/>
            <person name="Lyhne E.K."/>
            <person name="Kogle M.E."/>
            <person name="Kuo A."/>
            <person name="Riley R."/>
            <person name="Clum A."/>
            <person name="Nolan M."/>
            <person name="Lipzen A."/>
            <person name="Salamov A."/>
            <person name="Henrissat B."/>
            <person name="Wiebenga A."/>
            <person name="De vries R.P."/>
            <person name="Grigoriev I.V."/>
            <person name="Mortensen U.H."/>
            <person name="Andersen M.R."/>
            <person name="Baker S.E."/>
        </authorList>
    </citation>
    <scope>NUCLEOTIDE SEQUENCE [LARGE SCALE GENOMIC DNA]</scope>
    <source>
        <strain evidence="2 3">CBS 121057</strain>
    </source>
</reference>
<sequence>MRGNPSPPIGHLIAVGHPRSMECYSTTRLGIPSAVDSVIPLSLGRARRSTLSAAGEADGEKRGLLIPPPQSAPNPVHSSPQINPAQAGHGRMKCLNLLRSKYRATPVFQPNQIPRGRGHRLKNGDPLPCQRCQQYITLGAHEGKRLHLLIRMARRPSGHITR</sequence>
<protein>
    <submittedName>
        <fullName evidence="2">Uncharacterized protein</fullName>
    </submittedName>
</protein>
<evidence type="ECO:0000256" key="1">
    <source>
        <dbReference type="SAM" id="MobiDB-lite"/>
    </source>
</evidence>
<keyword evidence="3" id="KW-1185">Reference proteome</keyword>
<organism evidence="2 3">
    <name type="scientific">Aspergillus sclerotiicarbonarius (strain CBS 121057 / IBT 28362)</name>
    <dbReference type="NCBI Taxonomy" id="1448318"/>
    <lineage>
        <taxon>Eukaryota</taxon>
        <taxon>Fungi</taxon>
        <taxon>Dikarya</taxon>
        <taxon>Ascomycota</taxon>
        <taxon>Pezizomycotina</taxon>
        <taxon>Eurotiomycetes</taxon>
        <taxon>Eurotiomycetidae</taxon>
        <taxon>Eurotiales</taxon>
        <taxon>Aspergillaceae</taxon>
        <taxon>Aspergillus</taxon>
        <taxon>Aspergillus subgen. Circumdati</taxon>
    </lineage>
</organism>
<dbReference type="Proteomes" id="UP000248423">
    <property type="component" value="Unassembled WGS sequence"/>
</dbReference>
<dbReference type="VEuPathDB" id="FungiDB:BO78DRAFT_183872"/>
<evidence type="ECO:0000313" key="2">
    <source>
        <dbReference type="EMBL" id="PYI10855.1"/>
    </source>
</evidence>
<proteinExistence type="predicted"/>
<dbReference type="AlphaFoldDB" id="A0A319ESK4"/>
<accession>A0A319ESK4</accession>
<name>A0A319ESK4_ASPSB</name>
<gene>
    <name evidence="2" type="ORF">BO78DRAFT_183872</name>
</gene>
<feature type="region of interest" description="Disordered" evidence="1">
    <location>
        <begin position="52"/>
        <end position="87"/>
    </location>
</feature>